<dbReference type="RefSeq" id="WP_015470462.1">
    <property type="nucleotide sequence ID" value="NC_020813.1"/>
</dbReference>
<evidence type="ECO:0000313" key="4">
    <source>
        <dbReference type="Proteomes" id="UP000012040"/>
    </source>
</evidence>
<proteinExistence type="predicted"/>
<sequence length="266" mass="30708">MKKWPVALIAFVFSVAAFADLNALNVDALTSSGEDFHYSDYFEIQEAPVSGFINLLNYRHIQKSFPLPQAPYNRDRHFGGWLRDETPESCLNTRGKVLIRDSQTEVKLTTSGCSVESGEWDDPYTGRMHFKASDIQIDHLVALKNAYMTGAHEWDFEKRCLYANYMGNNFHLLSVNGRENLKKSDHSPAGYTPPNRAYMCQFVKQWLNVKLIWTLRVTPVEKEAIQQIVEENHCNRSWFDVTSQELRTQRDYMRQNANLCVAPPVF</sequence>
<dbReference type="STRING" id="1184267.A11Q_1756"/>
<dbReference type="Pfam" id="PF07510">
    <property type="entry name" value="GmrSD_C"/>
    <property type="match status" value="1"/>
</dbReference>
<dbReference type="PATRIC" id="fig|1184267.3.peg.1777"/>
<feature type="chain" id="PRO_5004060005" description="GmrSD restriction endonucleases C-terminal domain-containing protein" evidence="1">
    <location>
        <begin position="20"/>
        <end position="266"/>
    </location>
</feature>
<dbReference type="PANTHER" id="PTHR24094">
    <property type="entry name" value="SECRETED PROTEIN"/>
    <property type="match status" value="1"/>
</dbReference>
<dbReference type="AlphaFoldDB" id="M4V9C1"/>
<feature type="domain" description="GmrSD restriction endonucleases C-terminal" evidence="2">
    <location>
        <begin position="113"/>
        <end position="226"/>
    </location>
</feature>
<dbReference type="InterPro" id="IPR011089">
    <property type="entry name" value="GmrSD_C"/>
</dbReference>
<dbReference type="OrthoDB" id="5289477at2"/>
<dbReference type="eggNOG" id="COG2356">
    <property type="taxonomic scope" value="Bacteria"/>
</dbReference>
<evidence type="ECO:0000256" key="1">
    <source>
        <dbReference type="SAM" id="SignalP"/>
    </source>
</evidence>
<dbReference type="HOGENOM" id="CLU_082658_0_0_7"/>
<protein>
    <recommendedName>
        <fullName evidence="2">GmrSD restriction endonucleases C-terminal domain-containing protein</fullName>
    </recommendedName>
</protein>
<keyword evidence="4" id="KW-1185">Reference proteome</keyword>
<evidence type="ECO:0000313" key="3">
    <source>
        <dbReference type="EMBL" id="AGH95972.1"/>
    </source>
</evidence>
<dbReference type="KEGG" id="bex:A11Q_1756"/>
<organism evidence="3 4">
    <name type="scientific">Pseudobdellovibrio exovorus JSS</name>
    <dbReference type="NCBI Taxonomy" id="1184267"/>
    <lineage>
        <taxon>Bacteria</taxon>
        <taxon>Pseudomonadati</taxon>
        <taxon>Bdellovibrionota</taxon>
        <taxon>Bdellovibrionia</taxon>
        <taxon>Bdellovibrionales</taxon>
        <taxon>Pseudobdellovibrionaceae</taxon>
        <taxon>Pseudobdellovibrio</taxon>
    </lineage>
</organism>
<gene>
    <name evidence="3" type="ORF">A11Q_1756</name>
</gene>
<name>M4V9C1_9BACT</name>
<accession>M4V9C1</accession>
<dbReference type="Proteomes" id="UP000012040">
    <property type="component" value="Chromosome"/>
</dbReference>
<dbReference type="PANTHER" id="PTHR24094:SF15">
    <property type="entry name" value="AMP-DEPENDENT SYNTHETASE_LIGASE DOMAIN-CONTAINING PROTEIN-RELATED"/>
    <property type="match status" value="1"/>
</dbReference>
<keyword evidence="1" id="KW-0732">Signal</keyword>
<evidence type="ECO:0000259" key="2">
    <source>
        <dbReference type="Pfam" id="PF07510"/>
    </source>
</evidence>
<reference evidence="3 4" key="1">
    <citation type="journal article" date="2013" name="ISME J.">
        <title>By their genes ye shall know them: genomic signatures of predatory bacteria.</title>
        <authorList>
            <person name="Pasternak Z."/>
            <person name="Pietrokovski S."/>
            <person name="Rotem O."/>
            <person name="Gophna U."/>
            <person name="Lurie-Weinberger M.N."/>
            <person name="Jurkevitch E."/>
        </authorList>
    </citation>
    <scope>NUCLEOTIDE SEQUENCE [LARGE SCALE GENOMIC DNA]</scope>
    <source>
        <strain evidence="3 4">JSS</strain>
    </source>
</reference>
<dbReference type="EMBL" id="CP003537">
    <property type="protein sequence ID" value="AGH95972.1"/>
    <property type="molecule type" value="Genomic_DNA"/>
</dbReference>
<feature type="signal peptide" evidence="1">
    <location>
        <begin position="1"/>
        <end position="19"/>
    </location>
</feature>